<gene>
    <name evidence="1" type="ORF">GMARGA_LOCUS9824</name>
</gene>
<sequence>NKETSDHLAVCPADKETWKQLEEEIAGKVWNSIPRDAQRKVDRHQLLEILNNKNIPKDQRRTLLTRGIVNIDVRRKLEHLDLENKVINYILLVWTTVRNEDSMNQPSPKEVELETRKMEWEIVSG</sequence>
<comment type="caution">
    <text evidence="1">The sequence shown here is derived from an EMBL/GenBank/DDBJ whole genome shotgun (WGS) entry which is preliminary data.</text>
</comment>
<dbReference type="Proteomes" id="UP000789901">
    <property type="component" value="Unassembled WGS sequence"/>
</dbReference>
<feature type="non-terminal residue" evidence="1">
    <location>
        <position position="1"/>
    </location>
</feature>
<evidence type="ECO:0000313" key="1">
    <source>
        <dbReference type="EMBL" id="CAG8659873.1"/>
    </source>
</evidence>
<accession>A0ABN7URJ3</accession>
<evidence type="ECO:0000313" key="2">
    <source>
        <dbReference type="Proteomes" id="UP000789901"/>
    </source>
</evidence>
<name>A0ABN7URJ3_GIGMA</name>
<protein>
    <submittedName>
        <fullName evidence="1">38172_t:CDS:1</fullName>
    </submittedName>
</protein>
<dbReference type="EMBL" id="CAJVQB010005366">
    <property type="protein sequence ID" value="CAG8659873.1"/>
    <property type="molecule type" value="Genomic_DNA"/>
</dbReference>
<reference evidence="1 2" key="1">
    <citation type="submission" date="2021-06" db="EMBL/GenBank/DDBJ databases">
        <authorList>
            <person name="Kallberg Y."/>
            <person name="Tangrot J."/>
            <person name="Rosling A."/>
        </authorList>
    </citation>
    <scope>NUCLEOTIDE SEQUENCE [LARGE SCALE GENOMIC DNA]</scope>
    <source>
        <strain evidence="1 2">120-4 pot B 10/14</strain>
    </source>
</reference>
<proteinExistence type="predicted"/>
<organism evidence="1 2">
    <name type="scientific">Gigaspora margarita</name>
    <dbReference type="NCBI Taxonomy" id="4874"/>
    <lineage>
        <taxon>Eukaryota</taxon>
        <taxon>Fungi</taxon>
        <taxon>Fungi incertae sedis</taxon>
        <taxon>Mucoromycota</taxon>
        <taxon>Glomeromycotina</taxon>
        <taxon>Glomeromycetes</taxon>
        <taxon>Diversisporales</taxon>
        <taxon>Gigasporaceae</taxon>
        <taxon>Gigaspora</taxon>
    </lineage>
</organism>
<keyword evidence="2" id="KW-1185">Reference proteome</keyword>